<dbReference type="GO" id="GO:0016491">
    <property type="term" value="F:oxidoreductase activity"/>
    <property type="evidence" value="ECO:0007669"/>
    <property type="project" value="TreeGrafter"/>
</dbReference>
<organism evidence="1">
    <name type="scientific">Faucicola osloensis</name>
    <name type="common">Moraxella osloensis</name>
    <dbReference type="NCBI Taxonomy" id="34062"/>
    <lineage>
        <taxon>Bacteria</taxon>
        <taxon>Pseudomonadati</taxon>
        <taxon>Pseudomonadota</taxon>
        <taxon>Gammaproteobacteria</taxon>
        <taxon>Moraxellales</taxon>
        <taxon>Moraxellaceae</taxon>
        <taxon>Faucicola</taxon>
    </lineage>
</organism>
<dbReference type="CDD" id="cd05325">
    <property type="entry name" value="carb_red_sniffer_like_SDR_c"/>
    <property type="match status" value="1"/>
</dbReference>
<proteinExistence type="predicted"/>
<evidence type="ECO:0000313" key="1">
    <source>
        <dbReference type="EMBL" id="QHG09458.1"/>
    </source>
</evidence>
<dbReference type="PANTHER" id="PTHR43544:SF12">
    <property type="entry name" value="NAD(P)-BINDING ROSSMANN-FOLD SUPERFAMILY PROTEIN"/>
    <property type="match status" value="1"/>
</dbReference>
<dbReference type="AlphaFoldDB" id="A0A6P1KC36"/>
<accession>A0A6P1KC36</accession>
<dbReference type="InterPro" id="IPR051468">
    <property type="entry name" value="Fungal_SecMetab_SDRs"/>
</dbReference>
<dbReference type="SUPFAM" id="SSF51735">
    <property type="entry name" value="NAD(P)-binding Rossmann-fold domains"/>
    <property type="match status" value="1"/>
</dbReference>
<name>A0A6P1KC36_FAUOS</name>
<dbReference type="EMBL" id="CP047226">
    <property type="protein sequence ID" value="QHG09458.1"/>
    <property type="molecule type" value="Genomic_DNA"/>
</dbReference>
<reference evidence="1" key="1">
    <citation type="journal article" date="2020" name="Microbiol. Resour. Announc.">
        <title>Complete Genome Sequence of Moraxella osloensis Strain YV1, Isolated from an Australian Wastewater Treatment Plant.</title>
        <authorList>
            <person name="Batinovic S."/>
            <person name="Rice D.T.F."/>
            <person name="Seviour R.J."/>
            <person name="Petrovski S."/>
        </authorList>
    </citation>
    <scope>NUCLEOTIDE SEQUENCE</scope>
    <source>
        <strain evidence="1">YV1</strain>
    </source>
</reference>
<dbReference type="InterPro" id="IPR002347">
    <property type="entry name" value="SDR_fam"/>
</dbReference>
<dbReference type="Gene3D" id="3.40.50.720">
    <property type="entry name" value="NAD(P)-binding Rossmann-like Domain"/>
    <property type="match status" value="1"/>
</dbReference>
<dbReference type="GO" id="GO:0005737">
    <property type="term" value="C:cytoplasm"/>
    <property type="evidence" value="ECO:0007669"/>
    <property type="project" value="TreeGrafter"/>
</dbReference>
<sequence length="243" mass="26352">MQHIAIFGASGAIGRAFCDCLAIAYPNATIHAIARKPPAFSHPHIVPHQLDFDDELAIAALIKAISSTQALDSVIVTIGLLHDSKPDAQPIAPEKSLRDITADQLHQYFHVNALLPMMIAKYALPALNKSSPSIFAVLSARVGSISDNRLGGWYGYRMAKASLHMGIKNLSIELQRKNPNAIIVALHPGTVDSELSKPFQKNVVEGKLFTAAFSAQSLLKVLHQLTPKDSGKIWAWDGKEILP</sequence>
<dbReference type="PANTHER" id="PTHR43544">
    <property type="entry name" value="SHORT-CHAIN DEHYDROGENASE/REDUCTASE"/>
    <property type="match status" value="1"/>
</dbReference>
<gene>
    <name evidence="1" type="ORF">GSF12_05875</name>
</gene>
<protein>
    <submittedName>
        <fullName evidence="1">SDR family NAD(P)-dependent oxidoreductase</fullName>
    </submittedName>
</protein>
<dbReference type="InterPro" id="IPR036291">
    <property type="entry name" value="NAD(P)-bd_dom_sf"/>
</dbReference>
<dbReference type="Pfam" id="PF00106">
    <property type="entry name" value="adh_short"/>
    <property type="match status" value="1"/>
</dbReference>